<organism evidence="6">
    <name type="scientific">Micromonospora sp. CCTCC AA 2012012</name>
    <dbReference type="NCBI Taxonomy" id="3111921"/>
    <lineage>
        <taxon>Bacteria</taxon>
        <taxon>Bacillati</taxon>
        <taxon>Actinomycetota</taxon>
        <taxon>Actinomycetes</taxon>
        <taxon>Micromonosporales</taxon>
        <taxon>Micromonosporaceae</taxon>
        <taxon>Micromonospora</taxon>
    </lineage>
</organism>
<dbReference type="GO" id="GO:0008234">
    <property type="term" value="F:cysteine-type peptidase activity"/>
    <property type="evidence" value="ECO:0007669"/>
    <property type="project" value="UniProtKB-KW"/>
</dbReference>
<keyword evidence="2" id="KW-0645">Protease</keyword>
<dbReference type="AlphaFoldDB" id="A0AAU7M425"/>
<reference evidence="7" key="2">
    <citation type="submission" date="2024-06" db="EMBL/GenBank/DDBJ databases">
        <title>Micromonospora mangrovi CCTCC AA 2012012 genome sequences.</title>
        <authorList>
            <person name="Gao J."/>
        </authorList>
    </citation>
    <scope>NUCLEOTIDE SEQUENCE</scope>
    <source>
        <strain evidence="7">CCTCC AA 2012012</strain>
    </source>
</reference>
<evidence type="ECO:0000256" key="3">
    <source>
        <dbReference type="ARBA" id="ARBA00022801"/>
    </source>
</evidence>
<gene>
    <name evidence="7" type="ORF">ABUL08_21790</name>
    <name evidence="6" type="ORF">VK199_21715</name>
</gene>
<sequence>MVSQSNKWMWAALVVVLVATGAIVVVALRPDRAPVSAPAALTGTQGAPADASGELTYERLTRPARTQVSDAEGRVLALFTDGARTVRVSGPERTFGEARFTHATVTTDGWIRLAPKPWKAGAERESWFRPWLSRMVKDRSPDALAIAMQYQDGAKARKDAKGIQYAGDASFGPYSADDPDGRAENSDFYDYLGVPWDFPDGRHERPDKAHFRSLDCSGFIRMVYGYRMKYPLLGTNTKGPGLPRRAFALAAVGPGTLLIPSTGRPARDYDLLQEGDLVFFSHGEEAGPTIQHSGIYIGVDDSGHHRFMSSRVKADGPTFGDFGGESLLDGPSYWSARFLTARRI</sequence>
<dbReference type="PROSITE" id="PS51935">
    <property type="entry name" value="NLPC_P60"/>
    <property type="match status" value="1"/>
</dbReference>
<evidence type="ECO:0000259" key="5">
    <source>
        <dbReference type="PROSITE" id="PS51935"/>
    </source>
</evidence>
<evidence type="ECO:0000256" key="2">
    <source>
        <dbReference type="ARBA" id="ARBA00022670"/>
    </source>
</evidence>
<keyword evidence="4" id="KW-0788">Thiol protease</keyword>
<evidence type="ECO:0000256" key="1">
    <source>
        <dbReference type="ARBA" id="ARBA00007074"/>
    </source>
</evidence>
<reference evidence="6" key="1">
    <citation type="submission" date="2024-01" db="EMBL/GenBank/DDBJ databases">
        <title>The genome sequence of Micromonospora mangrovi CCTCC AA 2012012.</title>
        <authorList>
            <person name="Gao J."/>
        </authorList>
    </citation>
    <scope>NUCLEOTIDE SEQUENCE</scope>
    <source>
        <strain evidence="6">CCTCC AA 2012012</strain>
    </source>
</reference>
<proteinExistence type="inferred from homology"/>
<dbReference type="SUPFAM" id="SSF54001">
    <property type="entry name" value="Cysteine proteinases"/>
    <property type="match status" value="1"/>
</dbReference>
<dbReference type="InterPro" id="IPR038765">
    <property type="entry name" value="Papain-like_cys_pep_sf"/>
</dbReference>
<protein>
    <submittedName>
        <fullName evidence="6">NlpC/P60 family protein</fullName>
    </submittedName>
</protein>
<dbReference type="InterPro" id="IPR000064">
    <property type="entry name" value="NLP_P60_dom"/>
</dbReference>
<name>A0AAU7M425_9ACTN</name>
<dbReference type="Pfam" id="PF00877">
    <property type="entry name" value="NLPC_P60"/>
    <property type="match status" value="1"/>
</dbReference>
<dbReference type="RefSeq" id="WP_350931820.1">
    <property type="nucleotide sequence ID" value="NZ_CP157762.1"/>
</dbReference>
<evidence type="ECO:0000313" key="7">
    <source>
        <dbReference type="EMBL" id="XCH72932.1"/>
    </source>
</evidence>
<comment type="similarity">
    <text evidence="1">Belongs to the peptidase C40 family.</text>
</comment>
<accession>A0AAU7M425</accession>
<evidence type="ECO:0000313" key="6">
    <source>
        <dbReference type="EMBL" id="XBP92235.1"/>
    </source>
</evidence>
<evidence type="ECO:0000256" key="4">
    <source>
        <dbReference type="ARBA" id="ARBA00022807"/>
    </source>
</evidence>
<dbReference type="EMBL" id="CP157762">
    <property type="protein sequence ID" value="XBP92235.1"/>
    <property type="molecule type" value="Genomic_DNA"/>
</dbReference>
<dbReference type="EMBL" id="CP159342">
    <property type="protein sequence ID" value="XCH72932.1"/>
    <property type="molecule type" value="Genomic_DNA"/>
</dbReference>
<dbReference type="Gene3D" id="3.90.1720.10">
    <property type="entry name" value="endopeptidase domain like (from Nostoc punctiforme)"/>
    <property type="match status" value="1"/>
</dbReference>
<dbReference type="GO" id="GO:0006508">
    <property type="term" value="P:proteolysis"/>
    <property type="evidence" value="ECO:0007669"/>
    <property type="project" value="UniProtKB-KW"/>
</dbReference>
<keyword evidence="3" id="KW-0378">Hydrolase</keyword>
<feature type="domain" description="NlpC/P60" evidence="5">
    <location>
        <begin position="178"/>
        <end position="344"/>
    </location>
</feature>